<proteinExistence type="predicted"/>
<organism evidence="2 3">
    <name type="scientific">Thermococcus chitonophagus</name>
    <dbReference type="NCBI Taxonomy" id="54262"/>
    <lineage>
        <taxon>Archaea</taxon>
        <taxon>Methanobacteriati</taxon>
        <taxon>Methanobacteriota</taxon>
        <taxon>Thermococci</taxon>
        <taxon>Thermococcales</taxon>
        <taxon>Thermococcaceae</taxon>
        <taxon>Thermococcus</taxon>
    </lineage>
</organism>
<feature type="region of interest" description="Disordered" evidence="1">
    <location>
        <begin position="1"/>
        <end position="26"/>
    </location>
</feature>
<dbReference type="Proteomes" id="UP000093069">
    <property type="component" value="Chromosome I"/>
</dbReference>
<dbReference type="KEGG" id="tch:CHITON_0221"/>
<reference evidence="3" key="1">
    <citation type="submission" date="2016-01" db="EMBL/GenBank/DDBJ databases">
        <authorList>
            <person name="Vorgias C.E."/>
        </authorList>
    </citation>
    <scope>NUCLEOTIDE SEQUENCE [LARGE SCALE GENOMIC DNA]</scope>
</reference>
<evidence type="ECO:0000313" key="3">
    <source>
        <dbReference type="Proteomes" id="UP000093069"/>
    </source>
</evidence>
<name>A0A160VQL9_9EURY</name>
<dbReference type="STRING" id="54262.CHITON_0221"/>
<feature type="compositionally biased region" description="Polar residues" evidence="1">
    <location>
        <begin position="14"/>
        <end position="26"/>
    </location>
</feature>
<dbReference type="AlphaFoldDB" id="A0A160VQL9"/>
<protein>
    <submittedName>
        <fullName evidence="2">Uncharacterized protein</fullName>
    </submittedName>
</protein>
<evidence type="ECO:0000313" key="2">
    <source>
        <dbReference type="EMBL" id="CUX77000.1"/>
    </source>
</evidence>
<accession>A0A160VQL9</accession>
<dbReference type="EMBL" id="LN999010">
    <property type="protein sequence ID" value="CUX77000.1"/>
    <property type="molecule type" value="Genomic_DNA"/>
</dbReference>
<evidence type="ECO:0000256" key="1">
    <source>
        <dbReference type="SAM" id="MobiDB-lite"/>
    </source>
</evidence>
<gene>
    <name evidence="2" type="ORF">CHITON_0221</name>
</gene>
<sequence>MTLTQNHGEVELKVTTQEHSFTTSFPATTQGRINSITNSDIHFMMV</sequence>